<evidence type="ECO:0000313" key="2">
    <source>
        <dbReference type="Proteomes" id="UP000298517"/>
    </source>
</evidence>
<sequence>MNTFAHIKPIAQYKKVSYYSVSIDDGDTSLFEDFVKNHTTENKNKLDHILNWLKEIGNNYGARTDYFRPEGETADTSALPPQGISRKPQYTEYGKKKANSLRLYCLRANESVVFLFNGDIKTDRKAQNCPNVKPHFKLANKLTKAINTAFIEGDINWNDNWTEISYNEDLIIYF</sequence>
<dbReference type="Proteomes" id="UP000298517">
    <property type="component" value="Unassembled WGS sequence"/>
</dbReference>
<dbReference type="OrthoDB" id="662471at2"/>
<accession>A0A4Y8AT95</accession>
<comment type="caution">
    <text evidence="1">The sequence shown here is derived from an EMBL/GenBank/DDBJ whole genome shotgun (WGS) entry which is preliminary data.</text>
</comment>
<dbReference type="RefSeq" id="WP_134248285.1">
    <property type="nucleotide sequence ID" value="NZ_SNQI01000003.1"/>
</dbReference>
<dbReference type="AlphaFoldDB" id="A0A4Y8AT95"/>
<proteinExistence type="predicted"/>
<evidence type="ECO:0000313" key="1">
    <source>
        <dbReference type="EMBL" id="TEW73886.1"/>
    </source>
</evidence>
<dbReference type="EMBL" id="SNQI01000003">
    <property type="protein sequence ID" value="TEW73886.1"/>
    <property type="molecule type" value="Genomic_DNA"/>
</dbReference>
<keyword evidence="2" id="KW-1185">Reference proteome</keyword>
<protein>
    <submittedName>
        <fullName evidence="1">Uncharacterized protein</fullName>
    </submittedName>
</protein>
<organism evidence="1 2">
    <name type="scientific">Gramella jeungdoensis</name>
    <dbReference type="NCBI Taxonomy" id="708091"/>
    <lineage>
        <taxon>Bacteria</taxon>
        <taxon>Pseudomonadati</taxon>
        <taxon>Bacteroidota</taxon>
        <taxon>Flavobacteriia</taxon>
        <taxon>Flavobacteriales</taxon>
        <taxon>Flavobacteriaceae</taxon>
        <taxon>Christiangramia</taxon>
    </lineage>
</organism>
<name>A0A4Y8AT95_9FLAO</name>
<reference evidence="1 2" key="1">
    <citation type="journal article" date="2011" name="J. Microbiol.">
        <title>Gramella jeungdoensis sp. nov., isolated from a solar saltern in Korea.</title>
        <authorList>
            <person name="Joung Y."/>
            <person name="Kim H."/>
            <person name="Jang T."/>
            <person name="Ahn T.S."/>
            <person name="Joh K."/>
        </authorList>
    </citation>
    <scope>NUCLEOTIDE SEQUENCE [LARGE SCALE GENOMIC DNA]</scope>
    <source>
        <strain evidence="1 2">KCTC 23123</strain>
    </source>
</reference>
<gene>
    <name evidence="1" type="ORF">E2488_10430</name>
</gene>